<reference evidence="2 3" key="2">
    <citation type="submission" date="2013-09" db="EMBL/GenBank/DDBJ databases">
        <title>Whole genome comparison of six Crocosphaera watsonii strains with differing phenotypes.</title>
        <authorList>
            <person name="Bench S.R."/>
            <person name="Heller P."/>
            <person name="Frank I."/>
            <person name="Arciniega M."/>
            <person name="Shilova I.N."/>
            <person name="Zehr J.P."/>
        </authorList>
    </citation>
    <scope>NUCLEOTIDE SEQUENCE [LARGE SCALE GENOMIC DNA]</scope>
    <source>
        <strain evidence="2 3">WH 0402</strain>
    </source>
</reference>
<evidence type="ECO:0000313" key="3">
    <source>
        <dbReference type="Proteomes" id="UP000018130"/>
    </source>
</evidence>
<dbReference type="RefSeq" id="WP_231599182.1">
    <property type="nucleotide sequence ID" value="NZ_CAQN01000427.1"/>
</dbReference>
<dbReference type="EMBL" id="CAQN01000427">
    <property type="protein sequence ID" value="CCQ66454.1"/>
    <property type="molecule type" value="Genomic_DNA"/>
</dbReference>
<evidence type="ECO:0000313" key="2">
    <source>
        <dbReference type="EMBL" id="CCQ66454.1"/>
    </source>
</evidence>
<comment type="caution">
    <text evidence="2">The sequence shown here is derived from an EMBL/GenBank/DDBJ whole genome shotgun (WGS) entry which is preliminary data.</text>
</comment>
<gene>
    <name evidence="2" type="ORF">CWATWH0402_634</name>
</gene>
<organism evidence="2 3">
    <name type="scientific">Crocosphaera watsonii WH 0402</name>
    <dbReference type="NCBI Taxonomy" id="1284629"/>
    <lineage>
        <taxon>Bacteria</taxon>
        <taxon>Bacillati</taxon>
        <taxon>Cyanobacteriota</taxon>
        <taxon>Cyanophyceae</taxon>
        <taxon>Oscillatoriophycideae</taxon>
        <taxon>Chroococcales</taxon>
        <taxon>Aphanothecaceae</taxon>
        <taxon>Crocosphaera</taxon>
    </lineage>
</organism>
<accession>T2JN53</accession>
<protein>
    <recommendedName>
        <fullName evidence="1">DUF5615 domain-containing protein</fullName>
    </recommendedName>
</protein>
<proteinExistence type="predicted"/>
<feature type="domain" description="DUF5615" evidence="1">
    <location>
        <begin position="6"/>
        <end position="78"/>
    </location>
</feature>
<name>T2JN53_CROWT</name>
<dbReference type="Pfam" id="PF18480">
    <property type="entry name" value="DUF5615"/>
    <property type="match status" value="1"/>
</dbReference>
<dbReference type="Proteomes" id="UP000018130">
    <property type="component" value="Unassembled WGS sequence"/>
</dbReference>
<sequence length="86" mass="9780">MSQQIKYHLDENVDPDIALALRSQGIDVTTTFEMNMAGTSDNVQLAFVKQEKRVIVTHDTDFLKITSHDSNHYGVAFSKKRKSFYG</sequence>
<dbReference type="AlphaFoldDB" id="T2JN53"/>
<reference evidence="2 3" key="1">
    <citation type="submission" date="2013-01" db="EMBL/GenBank/DDBJ databases">
        <authorList>
            <person name="Bench S."/>
        </authorList>
    </citation>
    <scope>NUCLEOTIDE SEQUENCE [LARGE SCALE GENOMIC DNA]</scope>
    <source>
        <strain evidence="2 3">WH 0402</strain>
    </source>
</reference>
<dbReference type="InterPro" id="IPR041049">
    <property type="entry name" value="DUF5615"/>
</dbReference>
<evidence type="ECO:0000259" key="1">
    <source>
        <dbReference type="Pfam" id="PF18480"/>
    </source>
</evidence>